<proteinExistence type="predicted"/>
<keyword evidence="3" id="KW-1185">Reference proteome</keyword>
<dbReference type="InterPro" id="IPR000835">
    <property type="entry name" value="HTH_MarR-typ"/>
</dbReference>
<dbReference type="InterPro" id="IPR036390">
    <property type="entry name" value="WH_DNA-bd_sf"/>
</dbReference>
<protein>
    <submittedName>
        <fullName evidence="2">MarR family transcriptional regulator</fullName>
    </submittedName>
</protein>
<dbReference type="PROSITE" id="PS50995">
    <property type="entry name" value="HTH_MARR_2"/>
    <property type="match status" value="1"/>
</dbReference>
<dbReference type="InterPro" id="IPR036388">
    <property type="entry name" value="WH-like_DNA-bd_sf"/>
</dbReference>
<dbReference type="RefSeq" id="WP_240261282.1">
    <property type="nucleotide sequence ID" value="NZ_CP092488.2"/>
</dbReference>
<evidence type="ECO:0000313" key="3">
    <source>
        <dbReference type="Proteomes" id="UP001055336"/>
    </source>
</evidence>
<dbReference type="SUPFAM" id="SSF46785">
    <property type="entry name" value="Winged helix' DNA-binding domain"/>
    <property type="match status" value="1"/>
</dbReference>
<accession>A0ABY3VJI8</accession>
<sequence>MNASKGSSTHGTEWLNDGEQGAWRQLIAMLMALPAALESDLQRTTGVTMFEYMVLANLSEAEDHTLYMSELARRANSSLSRLSHVVGRMERKAWVRKRPCPDDRRVSEVRLTRSGMRTIVKAAPFHVAKVRELVIEPLSAAQLKNLAEAASAITQRIDATS</sequence>
<dbReference type="Pfam" id="PF01047">
    <property type="entry name" value="MarR"/>
    <property type="match status" value="1"/>
</dbReference>
<dbReference type="EMBL" id="CP092488">
    <property type="protein sequence ID" value="UMB69550.1"/>
    <property type="molecule type" value="Genomic_DNA"/>
</dbReference>
<dbReference type="Gene3D" id="1.10.10.10">
    <property type="entry name" value="Winged helix-like DNA-binding domain superfamily/Winged helix DNA-binding domain"/>
    <property type="match status" value="1"/>
</dbReference>
<dbReference type="PANTHER" id="PTHR33164:SF99">
    <property type="entry name" value="MARR FAMILY REGULATORY PROTEIN"/>
    <property type="match status" value="1"/>
</dbReference>
<dbReference type="PANTHER" id="PTHR33164">
    <property type="entry name" value="TRANSCRIPTIONAL REGULATOR, MARR FAMILY"/>
    <property type="match status" value="1"/>
</dbReference>
<evidence type="ECO:0000313" key="2">
    <source>
        <dbReference type="EMBL" id="UMB69550.1"/>
    </source>
</evidence>
<dbReference type="Proteomes" id="UP001055336">
    <property type="component" value="Chromosome"/>
</dbReference>
<reference evidence="2" key="1">
    <citation type="submission" date="2022-08" db="EMBL/GenBank/DDBJ databases">
        <title>Whole genome sequencing of non-tuberculosis mycobacteria type-strains.</title>
        <authorList>
            <person name="Igarashi Y."/>
            <person name="Osugi A."/>
            <person name="Mitarai S."/>
        </authorList>
    </citation>
    <scope>NUCLEOTIDE SEQUENCE</scope>
    <source>
        <strain evidence="2">DSM 45127</strain>
    </source>
</reference>
<gene>
    <name evidence="2" type="ORF">MKK62_24980</name>
</gene>
<organism evidence="2 3">
    <name type="scientific">Mycobacterium paraterrae</name>
    <dbReference type="NCBI Taxonomy" id="577492"/>
    <lineage>
        <taxon>Bacteria</taxon>
        <taxon>Bacillati</taxon>
        <taxon>Actinomycetota</taxon>
        <taxon>Actinomycetes</taxon>
        <taxon>Mycobacteriales</taxon>
        <taxon>Mycobacteriaceae</taxon>
        <taxon>Mycobacterium</taxon>
    </lineage>
</organism>
<feature type="domain" description="HTH marR-type" evidence="1">
    <location>
        <begin position="23"/>
        <end position="155"/>
    </location>
</feature>
<dbReference type="SMART" id="SM00347">
    <property type="entry name" value="HTH_MARR"/>
    <property type="match status" value="1"/>
</dbReference>
<name>A0ABY3VJI8_9MYCO</name>
<evidence type="ECO:0000259" key="1">
    <source>
        <dbReference type="PROSITE" id="PS50995"/>
    </source>
</evidence>
<dbReference type="InterPro" id="IPR039422">
    <property type="entry name" value="MarR/SlyA-like"/>
</dbReference>